<proteinExistence type="predicted"/>
<evidence type="ECO:0000313" key="1">
    <source>
        <dbReference type="EMBL" id="KAJ8668311.1"/>
    </source>
</evidence>
<gene>
    <name evidence="1" type="ORF">QAD02_009974</name>
</gene>
<dbReference type="Proteomes" id="UP001239111">
    <property type="component" value="Chromosome 4"/>
</dbReference>
<keyword evidence="2" id="KW-1185">Reference proteome</keyword>
<sequence length="152" mass="16066">MVAVDTATVKFSRDRSTTGGVGVISVATDVAADGLAAQASSPSSKFTSGGGGGSAVQSSTKFTTGVEISQYDESLKHLEIGHHVILYGKLVFRGTPTNLIEIRSISDINILDDIKDEDDIPVYMITPSKIAKFSKGELEASAARKKLKMDTE</sequence>
<accession>A0ACC2NBM7</accession>
<comment type="caution">
    <text evidence="1">The sequence shown here is derived from an EMBL/GenBank/DDBJ whole genome shotgun (WGS) entry which is preliminary data.</text>
</comment>
<reference evidence="1" key="1">
    <citation type="submission" date="2023-04" db="EMBL/GenBank/DDBJ databases">
        <title>A chromosome-level genome assembly of the parasitoid wasp Eretmocerus hayati.</title>
        <authorList>
            <person name="Zhong Y."/>
            <person name="Liu S."/>
            <person name="Liu Y."/>
        </authorList>
    </citation>
    <scope>NUCLEOTIDE SEQUENCE</scope>
    <source>
        <strain evidence="1">ZJU_SS_LIU_2023</strain>
    </source>
</reference>
<protein>
    <submittedName>
        <fullName evidence="1">Uncharacterized protein</fullName>
    </submittedName>
</protein>
<name>A0ACC2NBM7_9HYME</name>
<evidence type="ECO:0000313" key="2">
    <source>
        <dbReference type="Proteomes" id="UP001239111"/>
    </source>
</evidence>
<organism evidence="1 2">
    <name type="scientific">Eretmocerus hayati</name>
    <dbReference type="NCBI Taxonomy" id="131215"/>
    <lineage>
        <taxon>Eukaryota</taxon>
        <taxon>Metazoa</taxon>
        <taxon>Ecdysozoa</taxon>
        <taxon>Arthropoda</taxon>
        <taxon>Hexapoda</taxon>
        <taxon>Insecta</taxon>
        <taxon>Pterygota</taxon>
        <taxon>Neoptera</taxon>
        <taxon>Endopterygota</taxon>
        <taxon>Hymenoptera</taxon>
        <taxon>Apocrita</taxon>
        <taxon>Proctotrupomorpha</taxon>
        <taxon>Chalcidoidea</taxon>
        <taxon>Aphelinidae</taxon>
        <taxon>Aphelininae</taxon>
        <taxon>Eretmocerus</taxon>
    </lineage>
</organism>
<dbReference type="EMBL" id="CM056744">
    <property type="protein sequence ID" value="KAJ8668311.1"/>
    <property type="molecule type" value="Genomic_DNA"/>
</dbReference>